<reference evidence="1" key="1">
    <citation type="journal article" date="2013" name="Int. J. Syst. Evol. Microbiol.">
        <title>Polycladomyces abyssicola gen. nov., sp. nov., a thermophilic filamentous bacterium isolated from hemipelagic sediment.</title>
        <authorList>
            <person name="Tsubouchi T."/>
            <person name="Shimane Y."/>
            <person name="Mori K."/>
            <person name="Usui K."/>
            <person name="Hiraki T."/>
            <person name="Tame A."/>
            <person name="Uematsu K."/>
            <person name="Maruyama T."/>
            <person name="Hatada Y."/>
        </authorList>
    </citation>
    <scope>NUCLEOTIDE SEQUENCE</scope>
    <source>
        <strain evidence="1">JIR-001</strain>
    </source>
</reference>
<name>A0A8D5UEP0_9BACL</name>
<gene>
    <name evidence="1" type="ORF">JIR001_18440</name>
</gene>
<organism evidence="1 2">
    <name type="scientific">Polycladomyces abyssicola</name>
    <dbReference type="NCBI Taxonomy" id="1125966"/>
    <lineage>
        <taxon>Bacteria</taxon>
        <taxon>Bacillati</taxon>
        <taxon>Bacillota</taxon>
        <taxon>Bacilli</taxon>
        <taxon>Bacillales</taxon>
        <taxon>Thermoactinomycetaceae</taxon>
        <taxon>Polycladomyces</taxon>
    </lineage>
</organism>
<proteinExistence type="predicted"/>
<sequence>MFASFEGELLAIIFPSSGSPFVRENVVTQAGPDAFIERVSSFPAFLPHRSSFIASDEMIVI</sequence>
<evidence type="ECO:0000313" key="2">
    <source>
        <dbReference type="Proteomes" id="UP000677436"/>
    </source>
</evidence>
<protein>
    <submittedName>
        <fullName evidence="1">Uncharacterized protein</fullName>
    </submittedName>
</protein>
<accession>A0A8D5UEP0</accession>
<dbReference type="EMBL" id="AP024601">
    <property type="protein sequence ID" value="BCU82061.1"/>
    <property type="molecule type" value="Genomic_DNA"/>
</dbReference>
<evidence type="ECO:0000313" key="1">
    <source>
        <dbReference type="EMBL" id="BCU82061.1"/>
    </source>
</evidence>
<dbReference type="AlphaFoldDB" id="A0A8D5UEP0"/>
<keyword evidence="2" id="KW-1185">Reference proteome</keyword>
<dbReference type="Proteomes" id="UP000677436">
    <property type="component" value="Chromosome"/>
</dbReference>
<dbReference type="KEGG" id="pabs:JIR001_18440"/>
<reference evidence="1" key="2">
    <citation type="journal article" date="2021" name="Microbiol. Resour. Announc.">
        <title>Complete Genome Sequence of Polycladomyces abyssicola JIR-001T, Isolated from Hemipelagic Sediment in Deep Seawater.</title>
        <authorList>
            <person name="Tsubouchi T."/>
            <person name="Kaneko Y."/>
        </authorList>
    </citation>
    <scope>NUCLEOTIDE SEQUENCE</scope>
    <source>
        <strain evidence="1">JIR-001</strain>
    </source>
</reference>